<dbReference type="SUPFAM" id="SSF160582">
    <property type="entry name" value="MbtH-like"/>
    <property type="match status" value="1"/>
</dbReference>
<organism evidence="2 3">
    <name type="scientific">Corynebacterium kroppenstedtii</name>
    <dbReference type="NCBI Taxonomy" id="161879"/>
    <lineage>
        <taxon>Bacteria</taxon>
        <taxon>Bacillati</taxon>
        <taxon>Actinomycetota</taxon>
        <taxon>Actinomycetes</taxon>
        <taxon>Mycobacteriales</taxon>
        <taxon>Corynebacteriaceae</taxon>
        <taxon>Corynebacterium</taxon>
    </lineage>
</organism>
<dbReference type="PANTHER" id="PTHR38444:SF1">
    <property type="entry name" value="ENTEROBACTIN BIOSYNTHESIS PROTEIN YBDZ"/>
    <property type="match status" value="1"/>
</dbReference>
<evidence type="ECO:0000313" key="2">
    <source>
        <dbReference type="EMBL" id="PZR06438.1"/>
    </source>
</evidence>
<name>A0A2W5UBU2_9CORY</name>
<comment type="caution">
    <text evidence="2">The sequence shown here is derived from an EMBL/GenBank/DDBJ whole genome shotgun (WGS) entry which is preliminary data.</text>
</comment>
<dbReference type="GO" id="GO:0005829">
    <property type="term" value="C:cytosol"/>
    <property type="evidence" value="ECO:0007669"/>
    <property type="project" value="TreeGrafter"/>
</dbReference>
<evidence type="ECO:0000313" key="3">
    <source>
        <dbReference type="Proteomes" id="UP000249432"/>
    </source>
</evidence>
<proteinExistence type="predicted"/>
<dbReference type="InterPro" id="IPR037407">
    <property type="entry name" value="MLP_fam"/>
</dbReference>
<dbReference type="Pfam" id="PF03621">
    <property type="entry name" value="MbtH"/>
    <property type="match status" value="1"/>
</dbReference>
<protein>
    <recommendedName>
        <fullName evidence="1">MbtH-like domain-containing protein</fullName>
    </recommendedName>
</protein>
<accession>A0A2W5UBU2</accession>
<sequence>MSTNPFDDEKGSCFALINAEDQYSLWPSFAVVPEG</sequence>
<gene>
    <name evidence="2" type="ORF">DI525_01285</name>
</gene>
<feature type="domain" description="MbtH-like" evidence="1">
    <location>
        <begin position="4"/>
        <end position="35"/>
    </location>
</feature>
<dbReference type="PANTHER" id="PTHR38444">
    <property type="entry name" value="ENTEROBACTIN BIOSYNTHESIS PROTEIN YBDZ"/>
    <property type="match status" value="1"/>
</dbReference>
<dbReference type="Proteomes" id="UP000249432">
    <property type="component" value="Unassembled WGS sequence"/>
</dbReference>
<reference evidence="2 3" key="1">
    <citation type="submission" date="2017-08" db="EMBL/GenBank/DDBJ databases">
        <title>Infants hospitalized years apart are colonized by the same room-sourced microbial strains.</title>
        <authorList>
            <person name="Brooks B."/>
            <person name="Olm M.R."/>
            <person name="Firek B.A."/>
            <person name="Baker R."/>
            <person name="Thomas B.C."/>
            <person name="Morowitz M.J."/>
            <person name="Banfield J.F."/>
        </authorList>
    </citation>
    <scope>NUCLEOTIDE SEQUENCE [LARGE SCALE GENOMIC DNA]</scope>
    <source>
        <strain evidence="2">S2_003_000_R1_3</strain>
    </source>
</reference>
<dbReference type="GO" id="GO:0019290">
    <property type="term" value="P:siderophore biosynthetic process"/>
    <property type="evidence" value="ECO:0007669"/>
    <property type="project" value="TreeGrafter"/>
</dbReference>
<dbReference type="SMART" id="SM00923">
    <property type="entry name" value="MbtH"/>
    <property type="match status" value="1"/>
</dbReference>
<dbReference type="Gene3D" id="3.90.820.10">
    <property type="entry name" value="Structural Genomics, Unknown Function 30-nov-00 1gh9 Mol_id"/>
    <property type="match status" value="1"/>
</dbReference>
<dbReference type="InterPro" id="IPR038020">
    <property type="entry name" value="MbtH-like_sf"/>
</dbReference>
<evidence type="ECO:0000259" key="1">
    <source>
        <dbReference type="SMART" id="SM00923"/>
    </source>
</evidence>
<dbReference type="AlphaFoldDB" id="A0A2W5UBU2"/>
<dbReference type="EMBL" id="QFRA01000002">
    <property type="protein sequence ID" value="PZR06438.1"/>
    <property type="molecule type" value="Genomic_DNA"/>
</dbReference>
<dbReference type="InterPro" id="IPR005153">
    <property type="entry name" value="MbtH-like_dom"/>
</dbReference>